<organism evidence="1 2">
    <name type="scientific">Aspergillus udagawae</name>
    <dbReference type="NCBI Taxonomy" id="91492"/>
    <lineage>
        <taxon>Eukaryota</taxon>
        <taxon>Fungi</taxon>
        <taxon>Dikarya</taxon>
        <taxon>Ascomycota</taxon>
        <taxon>Pezizomycotina</taxon>
        <taxon>Eurotiomycetes</taxon>
        <taxon>Eurotiomycetidae</taxon>
        <taxon>Eurotiales</taxon>
        <taxon>Aspergillaceae</taxon>
        <taxon>Aspergillus</taxon>
        <taxon>Aspergillus subgen. Fumigati</taxon>
    </lineage>
</organism>
<reference evidence="1" key="2">
    <citation type="submission" date="2021-01" db="EMBL/GenBank/DDBJ databases">
        <title>Pan-genome distribution and transcriptional activeness of fungal secondary metabolism genes in Aspergillus section Fumigati.</title>
        <authorList>
            <person name="Takahashi H."/>
            <person name="Umemura M."/>
            <person name="Ninomiya A."/>
            <person name="Kusuya Y."/>
            <person name="Urayama S."/>
            <person name="Shimizu M."/>
            <person name="Watanabe A."/>
            <person name="Kamei K."/>
            <person name="Yaguchi T."/>
            <person name="Hagiwara D."/>
        </authorList>
    </citation>
    <scope>NUCLEOTIDE SEQUENCE</scope>
    <source>
        <strain evidence="1">IFM 46973</strain>
    </source>
</reference>
<dbReference type="Proteomes" id="UP000036893">
    <property type="component" value="Unassembled WGS sequence"/>
</dbReference>
<sequence length="226" mass="26286">MTDIRTRFERLFITLRQTPHIEVLDAEIGPPTSEEEIQAVLQSTKGQLPTGVETFYRAVGWVSLEWRHTVQEIAAGDMSDQGFIRILPIKEVFDEWEGIIWLAESEGESDDDDEVAERQGFRSVKPFDMFVPEACVAFLQPPPCRGGRVNSWGPPSEHVAFHYCGEELYKTRYSFNEYIDRLLASRGFWYWPQTLCTETQDKEETQDFRKKMPLLFDDYDGELFQP</sequence>
<reference evidence="1" key="1">
    <citation type="journal article" date="2015" name="Genome Announc.">
        <title>Draft Genome Sequence of the Pathogenic Filamentous Fungus Aspergillus udagawae Strain IFM 46973T.</title>
        <authorList>
            <person name="Kusuya Y."/>
            <person name="Takahashi-Nakaguchi A."/>
            <person name="Takahashi H."/>
            <person name="Yaguchi T."/>
        </authorList>
    </citation>
    <scope>NUCLEOTIDE SEQUENCE</scope>
    <source>
        <strain evidence="1">IFM 46973</strain>
    </source>
</reference>
<dbReference type="AlphaFoldDB" id="A0A8E0R2T2"/>
<dbReference type="EMBL" id="BBXM02000008">
    <property type="protein sequence ID" value="GIC93681.1"/>
    <property type="molecule type" value="Genomic_DNA"/>
</dbReference>
<comment type="caution">
    <text evidence="1">The sequence shown here is derived from an EMBL/GenBank/DDBJ whole genome shotgun (WGS) entry which is preliminary data.</text>
</comment>
<evidence type="ECO:0000313" key="2">
    <source>
        <dbReference type="Proteomes" id="UP000036893"/>
    </source>
</evidence>
<dbReference type="GeneID" id="66997646"/>
<dbReference type="RefSeq" id="XP_043150947.1">
    <property type="nucleotide sequence ID" value="XM_043295012.1"/>
</dbReference>
<proteinExistence type="predicted"/>
<evidence type="ECO:0000313" key="1">
    <source>
        <dbReference type="EMBL" id="GIC93681.1"/>
    </source>
</evidence>
<protein>
    <submittedName>
        <fullName evidence="1">Uncharacterized protein</fullName>
    </submittedName>
</protein>
<name>A0A8E0R2T2_9EURO</name>
<gene>
    <name evidence="1" type="ORF">Aud_010169</name>
</gene>
<accession>A0A8E0R2T2</accession>